<keyword evidence="1" id="KW-0732">Signal</keyword>
<sequence length="127" mass="13572">MQCWLAGACLAGALGAAQAQMAPPAAAAQPAPRSAIVVDGTGWLAASDQERRAFLVGVSNMIVAENAYAKRRNQQVPGAAKAITEALAGMNLWQWSERVTAWYRANPDKQATPVMGVIWRDLVKKSH</sequence>
<accession>A0A261VLC7</accession>
<keyword evidence="3" id="KW-1185">Reference proteome</keyword>
<dbReference type="AlphaFoldDB" id="A0A261VLC7"/>
<organism evidence="2 3">
    <name type="scientific">Bordetella genomosp. 12</name>
    <dbReference type="NCBI Taxonomy" id="463035"/>
    <lineage>
        <taxon>Bacteria</taxon>
        <taxon>Pseudomonadati</taxon>
        <taxon>Pseudomonadota</taxon>
        <taxon>Betaproteobacteria</taxon>
        <taxon>Burkholderiales</taxon>
        <taxon>Alcaligenaceae</taxon>
        <taxon>Bordetella</taxon>
    </lineage>
</organism>
<evidence type="ECO:0000256" key="1">
    <source>
        <dbReference type="SAM" id="SignalP"/>
    </source>
</evidence>
<reference evidence="3" key="1">
    <citation type="submission" date="2017-05" db="EMBL/GenBank/DDBJ databases">
        <title>Complete and WGS of Bordetella genogroups.</title>
        <authorList>
            <person name="Spilker T."/>
            <person name="Lipuma J."/>
        </authorList>
    </citation>
    <scope>NUCLEOTIDE SEQUENCE [LARGE SCALE GENOMIC DNA]</scope>
    <source>
        <strain evidence="3">AU6712</strain>
    </source>
</reference>
<proteinExistence type="predicted"/>
<feature type="signal peptide" evidence="1">
    <location>
        <begin position="1"/>
        <end position="19"/>
    </location>
</feature>
<comment type="caution">
    <text evidence="2">The sequence shown here is derived from an EMBL/GenBank/DDBJ whole genome shotgun (WGS) entry which is preliminary data.</text>
</comment>
<gene>
    <name evidence="2" type="ORF">CAL22_10710</name>
</gene>
<evidence type="ECO:0000313" key="2">
    <source>
        <dbReference type="EMBL" id="OZI74895.1"/>
    </source>
</evidence>
<dbReference type="Proteomes" id="UP000216429">
    <property type="component" value="Unassembled WGS sequence"/>
</dbReference>
<protein>
    <submittedName>
        <fullName evidence="2">Uncharacterized protein</fullName>
    </submittedName>
</protein>
<name>A0A261VLC7_9BORD</name>
<dbReference type="OrthoDB" id="6889413at2"/>
<dbReference type="EMBL" id="NEVU01000002">
    <property type="protein sequence ID" value="OZI74895.1"/>
    <property type="molecule type" value="Genomic_DNA"/>
</dbReference>
<evidence type="ECO:0000313" key="3">
    <source>
        <dbReference type="Proteomes" id="UP000216429"/>
    </source>
</evidence>
<feature type="chain" id="PRO_5013102637" evidence="1">
    <location>
        <begin position="20"/>
        <end position="127"/>
    </location>
</feature>